<feature type="region of interest" description="Disordered" evidence="1">
    <location>
        <begin position="1"/>
        <end position="21"/>
    </location>
</feature>
<organism evidence="2 3">
    <name type="scientific">Actinacidiphila yanglinensis</name>
    <dbReference type="NCBI Taxonomy" id="310779"/>
    <lineage>
        <taxon>Bacteria</taxon>
        <taxon>Bacillati</taxon>
        <taxon>Actinomycetota</taxon>
        <taxon>Actinomycetes</taxon>
        <taxon>Kitasatosporales</taxon>
        <taxon>Streptomycetaceae</taxon>
        <taxon>Actinacidiphila</taxon>
    </lineage>
</organism>
<dbReference type="OrthoDB" id="4255520at2"/>
<keyword evidence="3" id="KW-1185">Reference proteome</keyword>
<dbReference type="EMBL" id="FNVU01000021">
    <property type="protein sequence ID" value="SEG90160.1"/>
    <property type="molecule type" value="Genomic_DNA"/>
</dbReference>
<protein>
    <submittedName>
        <fullName evidence="2">Uncharacterized protein</fullName>
    </submittedName>
</protein>
<dbReference type="AlphaFoldDB" id="A0A1H6DXT4"/>
<proteinExistence type="predicted"/>
<evidence type="ECO:0000256" key="1">
    <source>
        <dbReference type="SAM" id="MobiDB-lite"/>
    </source>
</evidence>
<name>A0A1H6DXT4_9ACTN</name>
<sequence length="79" mass="8258">MDAEHGTQVIVEPPGPGGRRIRVGRETLGLARGPADLLEFLRRAGLDPDSVSLDDPALFVWHGGGPDVWTAPDDASGGS</sequence>
<dbReference type="RefSeq" id="WP_103889862.1">
    <property type="nucleotide sequence ID" value="NZ_FNVU01000021.1"/>
</dbReference>
<reference evidence="2 3" key="1">
    <citation type="submission" date="2016-10" db="EMBL/GenBank/DDBJ databases">
        <authorList>
            <person name="de Groot N.N."/>
        </authorList>
    </citation>
    <scope>NUCLEOTIDE SEQUENCE [LARGE SCALE GENOMIC DNA]</scope>
    <source>
        <strain evidence="2 3">CGMCC 4.2023</strain>
    </source>
</reference>
<gene>
    <name evidence="2" type="ORF">SAMN05216223_12197</name>
</gene>
<evidence type="ECO:0000313" key="3">
    <source>
        <dbReference type="Proteomes" id="UP000236754"/>
    </source>
</evidence>
<dbReference type="Proteomes" id="UP000236754">
    <property type="component" value="Unassembled WGS sequence"/>
</dbReference>
<accession>A0A1H6DXT4</accession>
<evidence type="ECO:0000313" key="2">
    <source>
        <dbReference type="EMBL" id="SEG90160.1"/>
    </source>
</evidence>